<evidence type="ECO:0000313" key="3">
    <source>
        <dbReference type="Proteomes" id="UP000239814"/>
    </source>
</evidence>
<evidence type="ECO:0000313" key="2">
    <source>
        <dbReference type="EMBL" id="AVM00652.1"/>
    </source>
</evidence>
<name>A0A2S0KG32_9ACTN</name>
<evidence type="ECO:0000256" key="1">
    <source>
        <dbReference type="SAM" id="MobiDB-lite"/>
    </source>
</evidence>
<reference evidence="2 3" key="1">
    <citation type="submission" date="2018-03" db="EMBL/GenBank/DDBJ databases">
        <title>Characteristics and genome of n-alkane degrading marine bacteria Gordonia iterans isolated from crude oil contaminated in Tae-an, South Korea.</title>
        <authorList>
            <person name="Lee S.-S."/>
            <person name="Kim H."/>
        </authorList>
    </citation>
    <scope>NUCLEOTIDE SEQUENCE [LARGE SCALE GENOMIC DNA]</scope>
    <source>
        <strain evidence="2 3">Co17</strain>
    </source>
</reference>
<organism evidence="2 3">
    <name type="scientific">Gordonia iterans</name>
    <dbReference type="NCBI Taxonomy" id="1004901"/>
    <lineage>
        <taxon>Bacteria</taxon>
        <taxon>Bacillati</taxon>
        <taxon>Actinomycetota</taxon>
        <taxon>Actinomycetes</taxon>
        <taxon>Mycobacteriales</taxon>
        <taxon>Gordoniaceae</taxon>
        <taxon>Gordonia</taxon>
    </lineage>
</organism>
<dbReference type="PANTHER" id="PTHR39757:SF5">
    <property type="entry name" value="OS02G0190600 PROTEIN"/>
    <property type="match status" value="1"/>
</dbReference>
<dbReference type="InterPro" id="IPR036188">
    <property type="entry name" value="FAD/NAD-bd_sf"/>
</dbReference>
<gene>
    <name evidence="2" type="ORF">C6V83_10590</name>
</gene>
<dbReference type="RefSeq" id="WP_105942368.1">
    <property type="nucleotide sequence ID" value="NZ_CP027433.1"/>
</dbReference>
<proteinExistence type="predicted"/>
<dbReference type="Pfam" id="PF05834">
    <property type="entry name" value="Lycopene_cycl"/>
    <property type="match status" value="1"/>
</dbReference>
<dbReference type="KEGG" id="git:C6V83_10590"/>
<sequence length="396" mass="42503">MTRLLIVGAGPAGRALAHRVLVHGGDVILVDPDPHRPWTATFGAFADDLPAWLAVDRVIACAAPEFVVYTPTRRAVPRPYATLSATGLQRELDISGAETVAGHVTRVDARAVILEDGRRLTADRVVDARGAWTDDPRIPRQTAYGTFHPTPEGRDPEMVLMDWRGAGVVAPSFSYRVDLGDGRTLVEETCLAGAPPVPLEVLAARNTDRAESPGAADSAEPSAERVDFPLHPAQLPWHVPAADDRGVLRFGAGGGLMHPATGYSIAGSLAAADEVAATIVRGDDPAALLWTTRARLVYRLRLIGLAVLLGFDGPGLAEFFDAFFRLTVRTQRAYLGGRDDLRGTTTAMWAVFRRLPAKQKARLVTLTGRALGRMVVRTPGPGRPGPRRSPSPRRAP</sequence>
<dbReference type="Proteomes" id="UP000239814">
    <property type="component" value="Chromosome"/>
</dbReference>
<accession>A0A2S0KG32</accession>
<dbReference type="EMBL" id="CP027433">
    <property type="protein sequence ID" value="AVM00652.1"/>
    <property type="molecule type" value="Genomic_DNA"/>
</dbReference>
<dbReference type="OrthoDB" id="537501at2"/>
<protein>
    <submittedName>
        <fullName evidence="2">Lycopene beta cyclase</fullName>
    </submittedName>
</protein>
<feature type="region of interest" description="Disordered" evidence="1">
    <location>
        <begin position="375"/>
        <end position="396"/>
    </location>
</feature>
<dbReference type="PANTHER" id="PTHR39757">
    <property type="match status" value="1"/>
</dbReference>
<keyword evidence="3" id="KW-1185">Reference proteome</keyword>
<dbReference type="SUPFAM" id="SSF51905">
    <property type="entry name" value="FAD/NAD(P)-binding domain"/>
    <property type="match status" value="1"/>
</dbReference>
<dbReference type="AlphaFoldDB" id="A0A2S0KG32"/>